<gene>
    <name evidence="1" type="ORF">NCTC13291_04488</name>
</gene>
<organism evidence="1 2">
    <name type="scientific">Roseomonas mucosa</name>
    <dbReference type="NCBI Taxonomy" id="207340"/>
    <lineage>
        <taxon>Bacteria</taxon>
        <taxon>Pseudomonadati</taxon>
        <taxon>Pseudomonadota</taxon>
        <taxon>Alphaproteobacteria</taxon>
        <taxon>Acetobacterales</taxon>
        <taxon>Roseomonadaceae</taxon>
        <taxon>Roseomonas</taxon>
    </lineage>
</organism>
<sequence length="346" mass="38223">MFEAILEDVRAKLASDTPEITLTVRRDTHGSSKPYRPALKERSVPTASIDSTHAIPAINKIIKATQDFSDGGVNTVGGGGRIQVLQTIGIGESATVEWAEVDHSNRVTARWILRREVQRLFPSHGDRQRSPINLCDIEDRKFDARVEYNSLAADHIREQARKVVDAYIEHSVIVQNALDHPYVVPAIPVDESNIVSFNNALHEGYSGLNKDELAFAKALDKTKRVWCRNPSQGGFGIPLLDRGNTRTFNPDFLAWTDKTVVAIDTKGDHLITEDAGRKLFYIEKVEDGPELVIRLVTKGEWQVAQNGVYGKLSGSAGFTVWALKQGKPHPTHCATLNGAAQLCLRG</sequence>
<reference evidence="1 2" key="1">
    <citation type="submission" date="2018-06" db="EMBL/GenBank/DDBJ databases">
        <authorList>
            <consortium name="Pathogen Informatics"/>
            <person name="Doyle S."/>
        </authorList>
    </citation>
    <scope>NUCLEOTIDE SEQUENCE [LARGE SCALE GENOMIC DNA]</scope>
    <source>
        <strain evidence="1 2">NCTC13291</strain>
    </source>
</reference>
<accession>A0A379PNP7</accession>
<proteinExistence type="predicted"/>
<evidence type="ECO:0000313" key="1">
    <source>
        <dbReference type="EMBL" id="SUE95600.1"/>
    </source>
</evidence>
<evidence type="ECO:0000313" key="2">
    <source>
        <dbReference type="Proteomes" id="UP000254919"/>
    </source>
</evidence>
<dbReference type="Proteomes" id="UP000254919">
    <property type="component" value="Unassembled WGS sequence"/>
</dbReference>
<dbReference type="GeneID" id="99631906"/>
<dbReference type="EMBL" id="UGVN01000003">
    <property type="protein sequence ID" value="SUE95600.1"/>
    <property type="molecule type" value="Genomic_DNA"/>
</dbReference>
<dbReference type="RefSeq" id="WP_147292504.1">
    <property type="nucleotide sequence ID" value="NZ_AP031465.1"/>
</dbReference>
<dbReference type="AlphaFoldDB" id="A0A379PNP7"/>
<protein>
    <submittedName>
        <fullName evidence="1">Uncharacterized protein</fullName>
    </submittedName>
</protein>
<name>A0A379PNP7_9PROT</name>